<dbReference type="EMBL" id="CP001737">
    <property type="protein sequence ID" value="ACV76910.1"/>
    <property type="molecule type" value="Genomic_DNA"/>
</dbReference>
<dbReference type="SUPFAM" id="SSF54909">
    <property type="entry name" value="Dimeric alpha+beta barrel"/>
    <property type="match status" value="1"/>
</dbReference>
<dbReference type="Proteomes" id="UP000002218">
    <property type="component" value="Chromosome"/>
</dbReference>
<dbReference type="InterPro" id="IPR050744">
    <property type="entry name" value="AI-2_Isomerase_LsrG"/>
</dbReference>
<evidence type="ECO:0000313" key="3">
    <source>
        <dbReference type="Proteomes" id="UP000002218"/>
    </source>
</evidence>
<dbReference type="STRING" id="479431.Namu_0491"/>
<keyword evidence="2" id="KW-0503">Monooxygenase</keyword>
<name>C8X741_NAKMY</name>
<dbReference type="OrthoDB" id="3695636at2"/>
<dbReference type="InterPro" id="IPR011008">
    <property type="entry name" value="Dimeric_a/b-barrel"/>
</dbReference>
<dbReference type="AlphaFoldDB" id="C8X741"/>
<dbReference type="PROSITE" id="PS51725">
    <property type="entry name" value="ABM"/>
    <property type="match status" value="1"/>
</dbReference>
<reference evidence="2 3" key="2">
    <citation type="journal article" date="2010" name="Stand. Genomic Sci.">
        <title>Complete genome sequence of Nakamurella multipartita type strain (Y-104).</title>
        <authorList>
            <person name="Tice H."/>
            <person name="Mayilraj S."/>
            <person name="Sims D."/>
            <person name="Lapidus A."/>
            <person name="Nolan M."/>
            <person name="Lucas S."/>
            <person name="Glavina Del Rio T."/>
            <person name="Copeland A."/>
            <person name="Cheng J.F."/>
            <person name="Meincke L."/>
            <person name="Bruce D."/>
            <person name="Goodwin L."/>
            <person name="Pitluck S."/>
            <person name="Ivanova N."/>
            <person name="Mavromatis K."/>
            <person name="Ovchinnikova G."/>
            <person name="Pati A."/>
            <person name="Chen A."/>
            <person name="Palaniappan K."/>
            <person name="Land M."/>
            <person name="Hauser L."/>
            <person name="Chang Y.J."/>
            <person name="Jeffries C.D."/>
            <person name="Detter J.C."/>
            <person name="Brettin T."/>
            <person name="Rohde M."/>
            <person name="Goker M."/>
            <person name="Bristow J."/>
            <person name="Eisen J.A."/>
            <person name="Markowitz V."/>
            <person name="Hugenholtz P."/>
            <person name="Kyrpides N.C."/>
            <person name="Klenk H.P."/>
            <person name="Chen F."/>
        </authorList>
    </citation>
    <scope>NUCLEOTIDE SEQUENCE [LARGE SCALE GENOMIC DNA]</scope>
    <source>
        <strain evidence="3">ATCC 700099 / DSM 44233 / CIP 104796 / JCM 9543 / NBRC 105858 / Y-104</strain>
    </source>
</reference>
<dbReference type="InParanoid" id="C8X741"/>
<dbReference type="InterPro" id="IPR007138">
    <property type="entry name" value="ABM_dom"/>
</dbReference>
<dbReference type="eggNOG" id="COG1359">
    <property type="taxonomic scope" value="Bacteria"/>
</dbReference>
<accession>C8X741</accession>
<sequence>MLIVHVDIAVEPGRVDEFLRATIENATASIQEPGVIRFDAIQDEADPAHVVLVEIYTGADAAATHKETAHYATWRDTVAEMMARPRSSTKYTAVFPVAEADWSSAASDRA</sequence>
<gene>
    <name evidence="2" type="ordered locus">Namu_0491</name>
</gene>
<evidence type="ECO:0000313" key="2">
    <source>
        <dbReference type="EMBL" id="ACV76910.1"/>
    </source>
</evidence>
<organism evidence="2 3">
    <name type="scientific">Nakamurella multipartita (strain ATCC 700099 / DSM 44233 / CIP 104796 / JCM 9543 / NBRC 105858 / Y-104)</name>
    <name type="common">Microsphaera multipartita</name>
    <dbReference type="NCBI Taxonomy" id="479431"/>
    <lineage>
        <taxon>Bacteria</taxon>
        <taxon>Bacillati</taxon>
        <taxon>Actinomycetota</taxon>
        <taxon>Actinomycetes</taxon>
        <taxon>Nakamurellales</taxon>
        <taxon>Nakamurellaceae</taxon>
        <taxon>Nakamurella</taxon>
    </lineage>
</organism>
<keyword evidence="2" id="KW-0560">Oxidoreductase</keyword>
<reference evidence="3" key="1">
    <citation type="submission" date="2009-09" db="EMBL/GenBank/DDBJ databases">
        <title>The complete genome of Nakamurella multipartita DSM 44233.</title>
        <authorList>
            <consortium name="US DOE Joint Genome Institute (JGI-PGF)"/>
            <person name="Lucas S."/>
            <person name="Copeland A."/>
            <person name="Lapidus A."/>
            <person name="Glavina del Rio T."/>
            <person name="Dalin E."/>
            <person name="Tice H."/>
            <person name="Bruce D."/>
            <person name="Goodwin L."/>
            <person name="Pitluck S."/>
            <person name="Kyrpides N."/>
            <person name="Mavromatis K."/>
            <person name="Ivanova N."/>
            <person name="Ovchinnikova G."/>
            <person name="Sims D."/>
            <person name="Meincke L."/>
            <person name="Brettin T."/>
            <person name="Detter J.C."/>
            <person name="Han C."/>
            <person name="Larimer F."/>
            <person name="Land M."/>
            <person name="Hauser L."/>
            <person name="Markowitz V."/>
            <person name="Cheng J.-F."/>
            <person name="Hugenholtz P."/>
            <person name="Woyke T."/>
            <person name="Wu D."/>
            <person name="Klenk H.-P."/>
            <person name="Eisen J.A."/>
        </authorList>
    </citation>
    <scope>NUCLEOTIDE SEQUENCE [LARGE SCALE GENOMIC DNA]</scope>
    <source>
        <strain evidence="3">ATCC 700099 / DSM 44233 / CIP 104796 / JCM 9543 / NBRC 105858 / Y-104</strain>
    </source>
</reference>
<evidence type="ECO:0000259" key="1">
    <source>
        <dbReference type="PROSITE" id="PS51725"/>
    </source>
</evidence>
<proteinExistence type="predicted"/>
<dbReference type="HOGENOM" id="CLU_131496_3_0_11"/>
<dbReference type="KEGG" id="nml:Namu_0491"/>
<dbReference type="Pfam" id="PF03992">
    <property type="entry name" value="ABM"/>
    <property type="match status" value="1"/>
</dbReference>
<keyword evidence="3" id="KW-1185">Reference proteome</keyword>
<feature type="domain" description="ABM" evidence="1">
    <location>
        <begin position="2"/>
        <end position="95"/>
    </location>
</feature>
<dbReference type="GO" id="GO:0004497">
    <property type="term" value="F:monooxygenase activity"/>
    <property type="evidence" value="ECO:0007669"/>
    <property type="project" value="UniProtKB-KW"/>
</dbReference>
<dbReference type="Gene3D" id="3.30.70.100">
    <property type="match status" value="1"/>
</dbReference>
<dbReference type="PANTHER" id="PTHR33336">
    <property type="entry name" value="QUINOL MONOOXYGENASE YGIN-RELATED"/>
    <property type="match status" value="1"/>
</dbReference>
<protein>
    <submittedName>
        <fullName evidence="2">Antibiotic biosynthesis monooxygenase</fullName>
    </submittedName>
</protein>
<dbReference type="PANTHER" id="PTHR33336:SF1">
    <property type="entry name" value="(4S)-4-HYDROXY-5-PHOSPHONOOXYPENTANE-2,3-DIONE ISOMERASE"/>
    <property type="match status" value="1"/>
</dbReference>
<dbReference type="RefSeq" id="WP_015745828.1">
    <property type="nucleotide sequence ID" value="NC_013235.1"/>
</dbReference>
<dbReference type="GO" id="GO:0005829">
    <property type="term" value="C:cytosol"/>
    <property type="evidence" value="ECO:0007669"/>
    <property type="project" value="TreeGrafter"/>
</dbReference>